<dbReference type="Pfam" id="PF05175">
    <property type="entry name" value="MTS"/>
    <property type="match status" value="1"/>
</dbReference>
<reference evidence="8" key="2">
    <citation type="submission" date="2021-04" db="EMBL/GenBank/DDBJ databases">
        <authorList>
            <person name="Gilroy R."/>
        </authorList>
    </citation>
    <scope>NUCLEOTIDE SEQUENCE</scope>
    <source>
        <strain evidence="8">CHK172-16539</strain>
    </source>
</reference>
<feature type="binding site" evidence="5">
    <location>
        <position position="142"/>
    </location>
    <ligand>
        <name>S-adenosyl-L-methionine</name>
        <dbReference type="ChEBI" id="CHEBI:59789"/>
    </ligand>
</feature>
<dbReference type="InterPro" id="IPR004556">
    <property type="entry name" value="HemK-like"/>
</dbReference>
<dbReference type="AlphaFoldDB" id="A0A9D2F6I4"/>
<dbReference type="InterPro" id="IPR007848">
    <property type="entry name" value="Small_mtfrase_dom"/>
</dbReference>
<dbReference type="InterPro" id="IPR002052">
    <property type="entry name" value="DNA_methylase_N6_adenine_CS"/>
</dbReference>
<feature type="domain" description="Release factor glutamine methyltransferase N-terminal" evidence="7">
    <location>
        <begin position="7"/>
        <end position="75"/>
    </location>
</feature>
<dbReference type="EMBL" id="DXBN01000128">
    <property type="protein sequence ID" value="HIZ53419.1"/>
    <property type="molecule type" value="Genomic_DNA"/>
</dbReference>
<dbReference type="InterPro" id="IPR029063">
    <property type="entry name" value="SAM-dependent_MTases_sf"/>
</dbReference>
<dbReference type="PROSITE" id="PS00092">
    <property type="entry name" value="N6_MTASE"/>
    <property type="match status" value="1"/>
</dbReference>
<dbReference type="EC" id="2.1.1.297" evidence="5"/>
<evidence type="ECO:0000256" key="4">
    <source>
        <dbReference type="ARBA" id="ARBA00048391"/>
    </source>
</evidence>
<sequence>MAKTYREVLFWASSFLEDAGIDGSHILYVFLGRKKWSKTDWLLNWNREMPEAEEGQLKRDLEKLKAHYPPQYLLGFEEFYGRMFKVTEDTLIPRPETEELVALCLAKGTPGAAYVVDVGTGTGAISITLKLERPVWQVATVDLSQEALNVAQENATKLGAKLDFYLGDTLSPIQQPIDILISNPPYIGVEEWEMMDESVRTFEPKMALFAENHGLAIYEQLAKEASQKLAKDGKIFLEIGYLQGKAVRSLFQTYFPHKKVSVHQDLSGQDRMVVVE</sequence>
<dbReference type="PANTHER" id="PTHR18895">
    <property type="entry name" value="HEMK METHYLTRANSFERASE"/>
    <property type="match status" value="1"/>
</dbReference>
<dbReference type="Pfam" id="PF17827">
    <property type="entry name" value="PrmC_N"/>
    <property type="match status" value="1"/>
</dbReference>
<evidence type="ECO:0000313" key="9">
    <source>
        <dbReference type="Proteomes" id="UP000824063"/>
    </source>
</evidence>
<comment type="caution">
    <text evidence="8">The sequence shown here is derived from an EMBL/GenBank/DDBJ whole genome shotgun (WGS) entry which is preliminary data.</text>
</comment>
<evidence type="ECO:0000313" key="8">
    <source>
        <dbReference type="EMBL" id="HIZ53419.1"/>
    </source>
</evidence>
<dbReference type="PANTHER" id="PTHR18895:SF74">
    <property type="entry name" value="MTRF1L RELEASE FACTOR GLUTAMINE METHYLTRANSFERASE"/>
    <property type="match status" value="1"/>
</dbReference>
<dbReference type="InterPro" id="IPR050320">
    <property type="entry name" value="N5-glutamine_MTase"/>
</dbReference>
<comment type="catalytic activity">
    <reaction evidence="4 5">
        <text>L-glutaminyl-[peptide chain release factor] + S-adenosyl-L-methionine = N(5)-methyl-L-glutaminyl-[peptide chain release factor] + S-adenosyl-L-homocysteine + H(+)</text>
        <dbReference type="Rhea" id="RHEA:42896"/>
        <dbReference type="Rhea" id="RHEA-COMP:10271"/>
        <dbReference type="Rhea" id="RHEA-COMP:10272"/>
        <dbReference type="ChEBI" id="CHEBI:15378"/>
        <dbReference type="ChEBI" id="CHEBI:30011"/>
        <dbReference type="ChEBI" id="CHEBI:57856"/>
        <dbReference type="ChEBI" id="CHEBI:59789"/>
        <dbReference type="ChEBI" id="CHEBI:61891"/>
        <dbReference type="EC" id="2.1.1.297"/>
    </reaction>
</comment>
<comment type="function">
    <text evidence="5">Methylates the class 1 translation termination release factors RF1/PrfA and RF2/PrfB on the glutamine residue of the universally conserved GGQ motif.</text>
</comment>
<comment type="similarity">
    <text evidence="5">Belongs to the protein N5-glutamine methyltransferase family. PrmC subfamily.</text>
</comment>
<dbReference type="CDD" id="cd02440">
    <property type="entry name" value="AdoMet_MTases"/>
    <property type="match status" value="1"/>
</dbReference>
<feature type="binding site" evidence="5">
    <location>
        <position position="183"/>
    </location>
    <ligand>
        <name>S-adenosyl-L-methionine</name>
        <dbReference type="ChEBI" id="CHEBI:59789"/>
    </ligand>
</feature>
<protein>
    <recommendedName>
        <fullName evidence="5">Release factor glutamine methyltransferase</fullName>
        <shortName evidence="5">RF MTase</shortName>
        <ecNumber evidence="5">2.1.1.297</ecNumber>
    </recommendedName>
    <alternativeName>
        <fullName evidence="5">N5-glutamine methyltransferase PrmC</fullName>
    </alternativeName>
    <alternativeName>
        <fullName evidence="5">Protein-(glutamine-N5) MTase PrmC</fullName>
    </alternativeName>
    <alternativeName>
        <fullName evidence="5">Protein-glutamine N-methyltransferase PrmC</fullName>
    </alternativeName>
</protein>
<dbReference type="Proteomes" id="UP000824063">
    <property type="component" value="Unassembled WGS sequence"/>
</dbReference>
<evidence type="ECO:0000256" key="5">
    <source>
        <dbReference type="HAMAP-Rule" id="MF_02126"/>
    </source>
</evidence>
<dbReference type="SUPFAM" id="SSF53335">
    <property type="entry name" value="S-adenosyl-L-methionine-dependent methyltransferases"/>
    <property type="match status" value="1"/>
</dbReference>
<evidence type="ECO:0000256" key="1">
    <source>
        <dbReference type="ARBA" id="ARBA00022603"/>
    </source>
</evidence>
<evidence type="ECO:0000256" key="3">
    <source>
        <dbReference type="ARBA" id="ARBA00022691"/>
    </source>
</evidence>
<reference evidence="8" key="1">
    <citation type="journal article" date="2021" name="PeerJ">
        <title>Extensive microbial diversity within the chicken gut microbiome revealed by metagenomics and culture.</title>
        <authorList>
            <person name="Gilroy R."/>
            <person name="Ravi A."/>
            <person name="Getino M."/>
            <person name="Pursley I."/>
            <person name="Horton D.L."/>
            <person name="Alikhan N.F."/>
            <person name="Baker D."/>
            <person name="Gharbi K."/>
            <person name="Hall N."/>
            <person name="Watson M."/>
            <person name="Adriaenssens E.M."/>
            <person name="Foster-Nyarko E."/>
            <person name="Jarju S."/>
            <person name="Secka A."/>
            <person name="Antonio M."/>
            <person name="Oren A."/>
            <person name="Chaudhuri R.R."/>
            <person name="La Ragione R."/>
            <person name="Hildebrand F."/>
            <person name="Pallen M.J."/>
        </authorList>
    </citation>
    <scope>NUCLEOTIDE SEQUENCE</scope>
    <source>
        <strain evidence="8">CHK172-16539</strain>
    </source>
</reference>
<dbReference type="GO" id="GO:0003676">
    <property type="term" value="F:nucleic acid binding"/>
    <property type="evidence" value="ECO:0007669"/>
    <property type="project" value="InterPro"/>
</dbReference>
<dbReference type="Gene3D" id="1.10.8.10">
    <property type="entry name" value="DNA helicase RuvA subunit, C-terminal domain"/>
    <property type="match status" value="1"/>
</dbReference>
<dbReference type="InterPro" id="IPR019874">
    <property type="entry name" value="RF_methyltr_PrmC"/>
</dbReference>
<dbReference type="NCBIfam" id="TIGR03534">
    <property type="entry name" value="RF_mod_PrmC"/>
    <property type="match status" value="1"/>
</dbReference>
<dbReference type="GO" id="GO:0032259">
    <property type="term" value="P:methylation"/>
    <property type="evidence" value="ECO:0007669"/>
    <property type="project" value="UniProtKB-KW"/>
</dbReference>
<evidence type="ECO:0000259" key="7">
    <source>
        <dbReference type="Pfam" id="PF17827"/>
    </source>
</evidence>
<dbReference type="GO" id="GO:0102559">
    <property type="term" value="F:peptide chain release factor N(5)-glutamine methyltransferase activity"/>
    <property type="evidence" value="ECO:0007669"/>
    <property type="project" value="UniProtKB-EC"/>
</dbReference>
<comment type="caution">
    <text evidence="5">Lacks conserved residue(s) required for the propagation of feature annotation.</text>
</comment>
<proteinExistence type="inferred from homology"/>
<gene>
    <name evidence="5 8" type="primary">prmC</name>
    <name evidence="8" type="ORF">IAA20_05715</name>
</gene>
<dbReference type="NCBIfam" id="TIGR00536">
    <property type="entry name" value="hemK_fam"/>
    <property type="match status" value="1"/>
</dbReference>
<evidence type="ECO:0000256" key="2">
    <source>
        <dbReference type="ARBA" id="ARBA00022679"/>
    </source>
</evidence>
<keyword evidence="1 5" id="KW-0489">Methyltransferase</keyword>
<name>A0A9D2F6I4_9ENTE</name>
<organism evidence="8 9">
    <name type="scientific">Candidatus Enterococcus avicola</name>
    <dbReference type="NCBI Taxonomy" id="2838561"/>
    <lineage>
        <taxon>Bacteria</taxon>
        <taxon>Bacillati</taxon>
        <taxon>Bacillota</taxon>
        <taxon>Bacilli</taxon>
        <taxon>Lactobacillales</taxon>
        <taxon>Enterococcaceae</taxon>
        <taxon>Enterococcus</taxon>
    </lineage>
</organism>
<feature type="binding site" evidence="5">
    <location>
        <begin position="119"/>
        <end position="123"/>
    </location>
    <ligand>
        <name>S-adenosyl-L-methionine</name>
        <dbReference type="ChEBI" id="CHEBI:59789"/>
    </ligand>
</feature>
<evidence type="ECO:0000259" key="6">
    <source>
        <dbReference type="Pfam" id="PF05175"/>
    </source>
</evidence>
<feature type="binding site" evidence="5">
    <location>
        <begin position="183"/>
        <end position="186"/>
    </location>
    <ligand>
        <name>substrate</name>
    </ligand>
</feature>
<accession>A0A9D2F6I4</accession>
<keyword evidence="2 5" id="KW-0808">Transferase</keyword>
<dbReference type="HAMAP" id="MF_02126">
    <property type="entry name" value="RF_methyltr_PrmC"/>
    <property type="match status" value="1"/>
</dbReference>
<dbReference type="InterPro" id="IPR040758">
    <property type="entry name" value="PrmC_N"/>
</dbReference>
<dbReference type="Gene3D" id="3.40.50.150">
    <property type="entry name" value="Vaccinia Virus protein VP39"/>
    <property type="match status" value="1"/>
</dbReference>
<keyword evidence="3 5" id="KW-0949">S-adenosyl-L-methionine</keyword>
<feature type="domain" description="Methyltransferase small" evidence="6">
    <location>
        <begin position="113"/>
        <end position="187"/>
    </location>
</feature>